<dbReference type="Gene3D" id="3.90.980.10">
    <property type="entry name" value="DNA primase, catalytic core, N-terminal domain"/>
    <property type="match status" value="1"/>
</dbReference>
<dbReference type="CDD" id="cd03364">
    <property type="entry name" value="TOPRIM_DnaG_primases"/>
    <property type="match status" value="1"/>
</dbReference>
<comment type="similarity">
    <text evidence="12 13">Belongs to the DnaG primase family.</text>
</comment>
<keyword evidence="2 12" id="KW-0639">Primosome</keyword>
<evidence type="ECO:0000256" key="5">
    <source>
        <dbReference type="ARBA" id="ARBA00022705"/>
    </source>
</evidence>
<keyword evidence="9" id="KW-0460">Magnesium</keyword>
<evidence type="ECO:0000256" key="10">
    <source>
        <dbReference type="ARBA" id="ARBA00023125"/>
    </source>
</evidence>
<evidence type="ECO:0000256" key="7">
    <source>
        <dbReference type="ARBA" id="ARBA00022771"/>
    </source>
</evidence>
<evidence type="ECO:0000256" key="9">
    <source>
        <dbReference type="ARBA" id="ARBA00022842"/>
    </source>
</evidence>
<dbReference type="InterPro" id="IPR050219">
    <property type="entry name" value="DnaG_primase"/>
</dbReference>
<dbReference type="Pfam" id="PF01807">
    <property type="entry name" value="Zn_ribbon_DnaG"/>
    <property type="match status" value="1"/>
</dbReference>
<dbReference type="GO" id="GO:0006269">
    <property type="term" value="P:DNA replication, synthesis of primer"/>
    <property type="evidence" value="ECO:0007669"/>
    <property type="project" value="UniProtKB-UniRule"/>
</dbReference>
<dbReference type="SMART" id="SM00400">
    <property type="entry name" value="ZnF_CHCC"/>
    <property type="match status" value="1"/>
</dbReference>
<proteinExistence type="inferred from homology"/>
<dbReference type="PANTHER" id="PTHR30313:SF2">
    <property type="entry name" value="DNA PRIMASE"/>
    <property type="match status" value="1"/>
</dbReference>
<dbReference type="OrthoDB" id="9803773at2"/>
<dbReference type="FunFam" id="3.90.580.10:FF:000001">
    <property type="entry name" value="DNA primase"/>
    <property type="match status" value="1"/>
</dbReference>
<dbReference type="GO" id="GO:0008270">
    <property type="term" value="F:zinc ion binding"/>
    <property type="evidence" value="ECO:0007669"/>
    <property type="project" value="UniProtKB-UniRule"/>
</dbReference>
<dbReference type="GO" id="GO:0000428">
    <property type="term" value="C:DNA-directed RNA polymerase complex"/>
    <property type="evidence" value="ECO:0007669"/>
    <property type="project" value="UniProtKB-KW"/>
</dbReference>
<keyword evidence="7 12" id="KW-0863">Zinc-finger</keyword>
<dbReference type="AlphaFoldDB" id="A0A0U4W4I8"/>
<evidence type="ECO:0000256" key="4">
    <source>
        <dbReference type="ARBA" id="ARBA00022695"/>
    </source>
</evidence>
<dbReference type="InterPro" id="IPR002694">
    <property type="entry name" value="Znf_CHC2"/>
</dbReference>
<evidence type="ECO:0000256" key="3">
    <source>
        <dbReference type="ARBA" id="ARBA00022679"/>
    </source>
</evidence>
<evidence type="ECO:0000256" key="6">
    <source>
        <dbReference type="ARBA" id="ARBA00022723"/>
    </source>
</evidence>
<dbReference type="KEGG" id="cthi:THC_1634"/>
<keyword evidence="10 12" id="KW-0238">DNA-binding</keyword>
<dbReference type="Pfam" id="PF13155">
    <property type="entry name" value="Toprim_2"/>
    <property type="match status" value="1"/>
</dbReference>
<dbReference type="STRING" id="1653476.THC_1634"/>
<accession>A0A0U4W4I8</accession>
<dbReference type="NCBIfam" id="TIGR01391">
    <property type="entry name" value="dnaG"/>
    <property type="match status" value="1"/>
</dbReference>
<keyword evidence="3 12" id="KW-0808">Transferase</keyword>
<dbReference type="PANTHER" id="PTHR30313">
    <property type="entry name" value="DNA PRIMASE"/>
    <property type="match status" value="1"/>
</dbReference>
<dbReference type="InterPro" id="IPR030846">
    <property type="entry name" value="DnaG_bac"/>
</dbReference>
<keyword evidence="1 12" id="KW-0240">DNA-directed RNA polymerase</keyword>
<dbReference type="InterPro" id="IPR013264">
    <property type="entry name" value="DNAG_N"/>
</dbReference>
<dbReference type="EMBL" id="AP014945">
    <property type="protein sequence ID" value="BAU23994.1"/>
    <property type="molecule type" value="Genomic_DNA"/>
</dbReference>
<organism evidence="16 17">
    <name type="scientific">Caldimicrobium thiodismutans</name>
    <dbReference type="NCBI Taxonomy" id="1653476"/>
    <lineage>
        <taxon>Bacteria</taxon>
        <taxon>Pseudomonadati</taxon>
        <taxon>Thermodesulfobacteriota</taxon>
        <taxon>Thermodesulfobacteria</taxon>
        <taxon>Thermodesulfobacteriales</taxon>
        <taxon>Thermodesulfobacteriaceae</taxon>
        <taxon>Caldimicrobium</taxon>
    </lineage>
</organism>
<dbReference type="SUPFAM" id="SSF56731">
    <property type="entry name" value="DNA primase core"/>
    <property type="match status" value="1"/>
</dbReference>
<sequence length="579" mass="67068">MSHTNLFDEVKRHFEIVSFISQYIKLKKVGKNYVGLCPFHAERTPSFTVNGEKQIFKCFGCGASGDVVSFYMRIKGLEFKDALIELAEKAGLKIDQRAFTEKRKEKDLVEVNFKVAKIYQHYLWNSPLSERARAYLKSRNLSEECAKTFYLGYAPSEGRFLASMLRTQKIDLDLAVSAGLLKKGEDGSYFDLFRDRLMFPIFNEKGECLGFGGRALGPEAEPKYLNTPESRIFKKSEILYGLFQSKDYIKKEGKVFLVEGYFDFLSLWERGLRNVVATCGTALTEKHIQKLKPLADDFYLLYDGDIAGAKASLRALSMFLKEGVFPQIISLPEGEDPDSFAQKFLKDPEEFKRELSKFLKEATAFVFEFYRLEYQKNPSKVFNEVLELFQGISDPVLLQRLKRELAYYFQVSESDIEKKLRRPMQREVKPQLESQLTREECFIKNIAQYLVNFPEDIPELESAGLKKLLQENFSSGIYHQFLMKILELKAEGYTSFLEVPEPSFQEILGDLLFSPPFEDRKQALEDIKRFIGVELQKREILKIAERLKLLQRAGKKEEVESYLPQINSKLRLCKDLKKH</sequence>
<dbReference type="GO" id="GO:1990077">
    <property type="term" value="C:primosome complex"/>
    <property type="evidence" value="ECO:0007669"/>
    <property type="project" value="UniProtKB-KW"/>
</dbReference>
<keyword evidence="8 12" id="KW-0862">Zinc</keyword>
<dbReference type="SMART" id="SM00493">
    <property type="entry name" value="TOPRIM"/>
    <property type="match status" value="1"/>
</dbReference>
<comment type="function">
    <text evidence="12 13">RNA polymerase that catalyzes the synthesis of short RNA molecules used as primers for DNA polymerase during DNA replication.</text>
</comment>
<name>A0A0U4W4I8_9BACT</name>
<keyword evidence="4 12" id="KW-0548">Nucleotidyltransferase</keyword>
<dbReference type="PROSITE" id="PS50880">
    <property type="entry name" value="TOPRIM"/>
    <property type="match status" value="1"/>
</dbReference>
<dbReference type="InterPro" id="IPR037068">
    <property type="entry name" value="DNA_primase_core_N_sf"/>
</dbReference>
<dbReference type="SUPFAM" id="SSF57783">
    <property type="entry name" value="Zinc beta-ribbon"/>
    <property type="match status" value="1"/>
</dbReference>
<keyword evidence="6 12" id="KW-0479">Metal-binding</keyword>
<dbReference type="EC" id="2.7.7.101" evidence="12"/>
<keyword evidence="17" id="KW-1185">Reference proteome</keyword>
<evidence type="ECO:0000313" key="16">
    <source>
        <dbReference type="EMBL" id="BAU23994.1"/>
    </source>
</evidence>
<evidence type="ECO:0000256" key="2">
    <source>
        <dbReference type="ARBA" id="ARBA00022515"/>
    </source>
</evidence>
<dbReference type="RefSeq" id="WP_068515948.1">
    <property type="nucleotide sequence ID" value="NZ_AP014945.1"/>
</dbReference>
<evidence type="ECO:0000256" key="14">
    <source>
        <dbReference type="PIRSR" id="PIRSR002811-1"/>
    </source>
</evidence>
<dbReference type="GO" id="GO:0005737">
    <property type="term" value="C:cytoplasm"/>
    <property type="evidence" value="ECO:0007669"/>
    <property type="project" value="TreeGrafter"/>
</dbReference>
<dbReference type="Gene3D" id="3.40.1360.10">
    <property type="match status" value="1"/>
</dbReference>
<evidence type="ECO:0000256" key="8">
    <source>
        <dbReference type="ARBA" id="ARBA00022833"/>
    </source>
</evidence>
<keyword evidence="11 12" id="KW-0804">Transcription</keyword>
<dbReference type="PATRIC" id="fig|1653476.3.peg.1701"/>
<evidence type="ECO:0000256" key="11">
    <source>
        <dbReference type="ARBA" id="ARBA00023163"/>
    </source>
</evidence>
<dbReference type="GO" id="GO:0003677">
    <property type="term" value="F:DNA binding"/>
    <property type="evidence" value="ECO:0007669"/>
    <property type="project" value="UniProtKB-KW"/>
</dbReference>
<dbReference type="HAMAP" id="MF_00974">
    <property type="entry name" value="DNA_primase_DnaG"/>
    <property type="match status" value="1"/>
</dbReference>
<dbReference type="InterPro" id="IPR006171">
    <property type="entry name" value="TOPRIM_dom"/>
</dbReference>
<feature type="zinc finger region" description="CHC2-type" evidence="12 14">
    <location>
        <begin position="37"/>
        <end position="61"/>
    </location>
</feature>
<evidence type="ECO:0000256" key="1">
    <source>
        <dbReference type="ARBA" id="ARBA00022478"/>
    </source>
</evidence>
<dbReference type="GO" id="GO:0003899">
    <property type="term" value="F:DNA-directed RNA polymerase activity"/>
    <property type="evidence" value="ECO:0007669"/>
    <property type="project" value="UniProtKB-UniRule"/>
</dbReference>
<dbReference type="InterPro" id="IPR006295">
    <property type="entry name" value="DNA_primase_DnaG"/>
</dbReference>
<dbReference type="Proteomes" id="UP000068196">
    <property type="component" value="Chromosome"/>
</dbReference>
<comment type="subunit">
    <text evidence="12">Monomer. Interacts with DnaB.</text>
</comment>
<dbReference type="InterPro" id="IPR036977">
    <property type="entry name" value="DNA_primase_Znf_CHC2"/>
</dbReference>
<gene>
    <name evidence="12" type="primary">dnaG</name>
    <name evidence="16" type="ORF">THC_1634</name>
</gene>
<dbReference type="Pfam" id="PF08275">
    <property type="entry name" value="DNAG_N"/>
    <property type="match status" value="1"/>
</dbReference>
<reference evidence="17" key="2">
    <citation type="journal article" date="2016" name="Int. J. Syst. Evol. Microbiol.">
        <title>Caldimicrobium thiodismutans sp. nov., a sulfur-disproportionating bacterium isolated from a hot spring.</title>
        <authorList>
            <person name="Kojima H."/>
            <person name="Umezawa K."/>
            <person name="Fukui M."/>
        </authorList>
    </citation>
    <scope>NUCLEOTIDE SEQUENCE [LARGE SCALE GENOMIC DNA]</scope>
    <source>
        <strain evidence="17">TF1</strain>
    </source>
</reference>
<keyword evidence="5 12" id="KW-0235">DNA replication</keyword>
<dbReference type="PIRSF" id="PIRSF002811">
    <property type="entry name" value="DnaG"/>
    <property type="match status" value="1"/>
</dbReference>
<dbReference type="Gene3D" id="3.90.580.10">
    <property type="entry name" value="Zinc finger, CHC2-type domain"/>
    <property type="match status" value="1"/>
</dbReference>
<comment type="catalytic activity">
    <reaction evidence="12">
        <text>ssDNA + n NTP = ssDNA/pppN(pN)n-1 hybrid + (n-1) diphosphate.</text>
        <dbReference type="EC" id="2.7.7.101"/>
    </reaction>
</comment>
<protein>
    <recommendedName>
        <fullName evidence="12 13">DNA primase</fullName>
        <ecNumber evidence="12">2.7.7.101</ecNumber>
    </recommendedName>
</protein>
<comment type="cofactor">
    <cofactor evidence="12 13 14">
        <name>Zn(2+)</name>
        <dbReference type="ChEBI" id="CHEBI:29105"/>
    </cofactor>
    <text evidence="12 13 14">Binds 1 zinc ion per monomer.</text>
</comment>
<evidence type="ECO:0000259" key="15">
    <source>
        <dbReference type="PROSITE" id="PS50880"/>
    </source>
</evidence>
<dbReference type="InterPro" id="IPR034151">
    <property type="entry name" value="TOPRIM_DnaG_bac"/>
</dbReference>
<evidence type="ECO:0000313" key="17">
    <source>
        <dbReference type="Proteomes" id="UP000068196"/>
    </source>
</evidence>
<evidence type="ECO:0000256" key="13">
    <source>
        <dbReference type="PIRNR" id="PIRNR002811"/>
    </source>
</evidence>
<reference evidence="16 17" key="1">
    <citation type="journal article" date="2016" name="Int. J. Syst. Evol. Microbiol.">
        <title>Caldimicrobium thiodismutans sp. nov., a sulfur-disproportionating bacterium isolated from a hot spring, and emended description of the genus Caldimicrobium.</title>
        <authorList>
            <person name="Kojima H."/>
            <person name="Umezawa K."/>
            <person name="Fukui M."/>
        </authorList>
    </citation>
    <scope>NUCLEOTIDE SEQUENCE [LARGE SCALE GENOMIC DNA]</scope>
    <source>
        <strain evidence="16 17">TF1</strain>
    </source>
</reference>
<comment type="domain">
    <text evidence="12">Contains an N-terminal zinc-binding domain, a central core domain that contains the primase activity, and a C-terminal DnaB-binding domain.</text>
</comment>
<feature type="domain" description="Toprim" evidence="15">
    <location>
        <begin position="253"/>
        <end position="334"/>
    </location>
</feature>
<evidence type="ECO:0000256" key="12">
    <source>
        <dbReference type="HAMAP-Rule" id="MF_00974"/>
    </source>
</evidence>